<dbReference type="Proteomes" id="UP000078396">
    <property type="component" value="Unassembled WGS sequence"/>
</dbReference>
<reference evidence="7 8" key="1">
    <citation type="submission" date="2016-04" db="EMBL/GenBank/DDBJ databases">
        <title>Draft Genome Sequences of Staphylococcus capitis Strain H36, S. capitis Strain H65, S. cohnii Strain H62, S. hominis Strain H69, Mycobacterium iranicum Strain H39, Plantibacter sp. Strain H53, Pseudomonas oryzihabitans Strain H72, and Microbacterium sp. Strain H83, isolated from residential settings.</title>
        <authorList>
            <person name="Lymperopoulou D."/>
            <person name="Adams R.I."/>
            <person name="Lindow S."/>
            <person name="Coil D.A."/>
            <person name="Jospin G."/>
            <person name="Eisen J.A."/>
        </authorList>
    </citation>
    <scope>NUCLEOTIDE SEQUENCE [LARGE SCALE GENOMIC DNA]</scope>
    <source>
        <strain evidence="7 8">H39</strain>
    </source>
</reference>
<keyword evidence="5" id="KW-1003">Cell membrane</keyword>
<dbReference type="InterPro" id="IPR002781">
    <property type="entry name" value="TM_pro_TauE-like"/>
</dbReference>
<dbReference type="Pfam" id="PF01925">
    <property type="entry name" value="TauE"/>
    <property type="match status" value="1"/>
</dbReference>
<comment type="caution">
    <text evidence="7">The sequence shown here is derived from an EMBL/GenBank/DDBJ whole genome shotgun (WGS) entry which is preliminary data.</text>
</comment>
<evidence type="ECO:0000256" key="1">
    <source>
        <dbReference type="ARBA" id="ARBA00004141"/>
    </source>
</evidence>
<comment type="subcellular location">
    <subcellularLocation>
        <location evidence="5">Cell membrane</location>
        <topology evidence="5">Multi-pass membrane protein</topology>
    </subcellularLocation>
    <subcellularLocation>
        <location evidence="1">Membrane</location>
        <topology evidence="1">Multi-pass membrane protein</topology>
    </subcellularLocation>
</comment>
<dbReference type="AlphaFoldDB" id="A0A178LJQ3"/>
<comment type="similarity">
    <text evidence="5">Belongs to the 4-toluene sulfonate uptake permease (TSUP) (TC 2.A.102) family.</text>
</comment>
<protein>
    <recommendedName>
        <fullName evidence="5">Probable membrane transporter protein</fullName>
    </recommendedName>
</protein>
<evidence type="ECO:0000313" key="8">
    <source>
        <dbReference type="Proteomes" id="UP000078396"/>
    </source>
</evidence>
<evidence type="ECO:0000256" key="5">
    <source>
        <dbReference type="RuleBase" id="RU363041"/>
    </source>
</evidence>
<evidence type="ECO:0000256" key="3">
    <source>
        <dbReference type="ARBA" id="ARBA00022989"/>
    </source>
</evidence>
<keyword evidence="3" id="KW-1133">Transmembrane helix</keyword>
<gene>
    <name evidence="7" type="ORF">A4X20_29365</name>
</gene>
<dbReference type="EMBL" id="LWCS01000060">
    <property type="protein sequence ID" value="OAN31060.1"/>
    <property type="molecule type" value="Genomic_DNA"/>
</dbReference>
<sequence>MTIALALVVGAVIGALLELLGGGGSIMAVPALVYALGLGTAQAILTSLIVVGVASGSVPFRRCGRVRCSGDWPGSSRYSASQPPSSGLPSAITCPRRRS</sequence>
<feature type="region of interest" description="Disordered" evidence="6">
    <location>
        <begin position="70"/>
        <end position="99"/>
    </location>
</feature>
<evidence type="ECO:0000256" key="6">
    <source>
        <dbReference type="SAM" id="MobiDB-lite"/>
    </source>
</evidence>
<dbReference type="GO" id="GO:0005886">
    <property type="term" value="C:plasma membrane"/>
    <property type="evidence" value="ECO:0007669"/>
    <property type="project" value="UniProtKB-SubCell"/>
</dbReference>
<evidence type="ECO:0000313" key="7">
    <source>
        <dbReference type="EMBL" id="OAN31060.1"/>
    </source>
</evidence>
<accession>A0A178LJQ3</accession>
<evidence type="ECO:0000256" key="4">
    <source>
        <dbReference type="ARBA" id="ARBA00023136"/>
    </source>
</evidence>
<proteinExistence type="inferred from homology"/>
<name>A0A178LJQ3_MYCIR</name>
<evidence type="ECO:0000256" key="2">
    <source>
        <dbReference type="ARBA" id="ARBA00022692"/>
    </source>
</evidence>
<feature type="compositionally biased region" description="Low complexity" evidence="6">
    <location>
        <begin position="75"/>
        <end position="85"/>
    </location>
</feature>
<organism evidence="7 8">
    <name type="scientific">Mycolicibacterium iranicum</name>
    <name type="common">Mycobacterium iranicum</name>
    <dbReference type="NCBI Taxonomy" id="912594"/>
    <lineage>
        <taxon>Bacteria</taxon>
        <taxon>Bacillati</taxon>
        <taxon>Actinomycetota</taxon>
        <taxon>Actinomycetes</taxon>
        <taxon>Mycobacteriales</taxon>
        <taxon>Mycobacteriaceae</taxon>
        <taxon>Mycolicibacterium</taxon>
    </lineage>
</organism>
<keyword evidence="2" id="KW-0812">Transmembrane</keyword>
<keyword evidence="4" id="KW-0472">Membrane</keyword>